<dbReference type="GeneID" id="94428603"/>
<organism evidence="1 2">
    <name type="scientific">Cystoisospora suis</name>
    <dbReference type="NCBI Taxonomy" id="483139"/>
    <lineage>
        <taxon>Eukaryota</taxon>
        <taxon>Sar</taxon>
        <taxon>Alveolata</taxon>
        <taxon>Apicomplexa</taxon>
        <taxon>Conoidasida</taxon>
        <taxon>Coccidia</taxon>
        <taxon>Eucoccidiorida</taxon>
        <taxon>Eimeriorina</taxon>
        <taxon>Sarcocystidae</taxon>
        <taxon>Cystoisospora</taxon>
    </lineage>
</organism>
<dbReference type="RefSeq" id="XP_067922629.1">
    <property type="nucleotide sequence ID" value="XM_068065392.1"/>
</dbReference>
<sequence length="229" mass="25386">MRSVKTGVAHMTDIYFILAYQQGSSSHLTDFYRTCPVSGSPNNFLTLKEYNIESLQDLSRTLRMATSAEMRTIAYLSTGNYETIHFFFPSQTLGEVMTKEEAERRILSREILGNIRTGSGGAGMSPKLEVVDLGLILGQGPWLKRTDTTHCLYHQLIGRQLAKDQHQQNLSFLTKLQMEVDLQQDAKKAKARSSSSSSSSSAASSSIFAKQGGGALLFLFVSSLTMYMM</sequence>
<protein>
    <submittedName>
        <fullName evidence="1">Transmembrane protein</fullName>
    </submittedName>
</protein>
<gene>
    <name evidence="1" type="ORF">CSUI_005214</name>
</gene>
<keyword evidence="2" id="KW-1185">Reference proteome</keyword>
<name>A0A2C6KYE9_9APIC</name>
<evidence type="ECO:0000313" key="2">
    <source>
        <dbReference type="Proteomes" id="UP000221165"/>
    </source>
</evidence>
<dbReference type="Proteomes" id="UP000221165">
    <property type="component" value="Unassembled WGS sequence"/>
</dbReference>
<dbReference type="EMBL" id="MIGC01002523">
    <property type="protein sequence ID" value="PHJ20944.1"/>
    <property type="molecule type" value="Genomic_DNA"/>
</dbReference>
<proteinExistence type="predicted"/>
<accession>A0A2C6KYE9</accession>
<evidence type="ECO:0000313" key="1">
    <source>
        <dbReference type="EMBL" id="PHJ20944.1"/>
    </source>
</evidence>
<keyword evidence="1" id="KW-0812">Transmembrane</keyword>
<dbReference type="VEuPathDB" id="ToxoDB:CSUI_005214"/>
<dbReference type="AlphaFoldDB" id="A0A2C6KYE9"/>
<comment type="caution">
    <text evidence="1">The sequence shown here is derived from an EMBL/GenBank/DDBJ whole genome shotgun (WGS) entry which is preliminary data.</text>
</comment>
<dbReference type="OrthoDB" id="347283at2759"/>
<reference evidence="1 2" key="1">
    <citation type="journal article" date="2017" name="Int. J. Parasitol.">
        <title>The genome of the protozoan parasite Cystoisospora suis and a reverse vaccinology approach to identify vaccine candidates.</title>
        <authorList>
            <person name="Palmieri N."/>
            <person name="Shrestha A."/>
            <person name="Ruttkowski B."/>
            <person name="Beck T."/>
            <person name="Vogl C."/>
            <person name="Tomley F."/>
            <person name="Blake D.P."/>
            <person name="Joachim A."/>
        </authorList>
    </citation>
    <scope>NUCLEOTIDE SEQUENCE [LARGE SCALE GENOMIC DNA]</scope>
    <source>
        <strain evidence="1 2">Wien I</strain>
    </source>
</reference>
<keyword evidence="1" id="KW-0472">Membrane</keyword>